<dbReference type="PANTHER" id="PTHR44688">
    <property type="entry name" value="DNA-BINDING TRANSCRIPTIONAL ACTIVATOR DEVR_DOSR"/>
    <property type="match status" value="1"/>
</dbReference>
<evidence type="ECO:0000259" key="4">
    <source>
        <dbReference type="PROSITE" id="PS50043"/>
    </source>
</evidence>
<evidence type="ECO:0000256" key="1">
    <source>
        <dbReference type="ARBA" id="ARBA00023015"/>
    </source>
</evidence>
<sequence length="291" mass="32503">MTDAMHLSTAQTRALGDVMRLLAQATDADTLRNDLALPMLDLLRADNYVSFTWDAAQQRFARVKAMNMSPENLRSWDEYYRFVDPLTFPMMARRHPTLATQILCQQDLSRTEFFNDFLQRDRMHWGVNVYVFADGECTGDMRIWRHRERGNFDANEIEVLRLVEPAFAAALARFRWEAKPAASAGAHEGVSELLQRKSALSQREAEAAALIVSGCPDKLIAKRMGVGLATVRFHLTNAFRKLRVDNRTQLAARVQALVNAEISSAGHATAAHCTHMLAASAAAATDSPVLN</sequence>
<dbReference type="SMART" id="SM00421">
    <property type="entry name" value="HTH_LUXR"/>
    <property type="match status" value="1"/>
</dbReference>
<keyword evidence="2" id="KW-0238">DNA-binding</keyword>
<dbReference type="PANTHER" id="PTHR44688:SF16">
    <property type="entry name" value="DNA-BINDING TRANSCRIPTIONAL ACTIVATOR DEVR_DOSR"/>
    <property type="match status" value="1"/>
</dbReference>
<gene>
    <name evidence="5" type="ORF">VAPA_2c12200</name>
</gene>
<evidence type="ECO:0000256" key="2">
    <source>
        <dbReference type="ARBA" id="ARBA00023125"/>
    </source>
</evidence>
<dbReference type="Gene3D" id="3.30.450.40">
    <property type="match status" value="1"/>
</dbReference>
<organism evidence="5 6">
    <name type="scientific">Variovorax paradoxus B4</name>
    <dbReference type="NCBI Taxonomy" id="1246301"/>
    <lineage>
        <taxon>Bacteria</taxon>
        <taxon>Pseudomonadati</taxon>
        <taxon>Pseudomonadota</taxon>
        <taxon>Betaproteobacteria</taxon>
        <taxon>Burkholderiales</taxon>
        <taxon>Comamonadaceae</taxon>
        <taxon>Variovorax</taxon>
    </lineage>
</organism>
<dbReference type="InterPro" id="IPR000792">
    <property type="entry name" value="Tscrpt_reg_LuxR_C"/>
</dbReference>
<evidence type="ECO:0000313" key="5">
    <source>
        <dbReference type="EMBL" id="AGU53773.1"/>
    </source>
</evidence>
<evidence type="ECO:0000313" key="6">
    <source>
        <dbReference type="Proteomes" id="UP000016223"/>
    </source>
</evidence>
<dbReference type="AlphaFoldDB" id="T1XME5"/>
<dbReference type="Pfam" id="PF00196">
    <property type="entry name" value="GerE"/>
    <property type="match status" value="1"/>
</dbReference>
<protein>
    <submittedName>
        <fullName evidence="5">Transcriptional regulator, LuxR family</fullName>
    </submittedName>
</protein>
<dbReference type="PATRIC" id="fig|1246301.3.peg.6726"/>
<dbReference type="HOGENOM" id="CLU_1122746_0_0_4"/>
<accession>T1XME5</accession>
<dbReference type="EMBL" id="CP003912">
    <property type="protein sequence ID" value="AGU53773.1"/>
    <property type="molecule type" value="Genomic_DNA"/>
</dbReference>
<keyword evidence="1" id="KW-0805">Transcription regulation</keyword>
<dbReference type="SUPFAM" id="SSF46894">
    <property type="entry name" value="C-terminal effector domain of the bipartite response regulators"/>
    <property type="match status" value="1"/>
</dbReference>
<dbReference type="InterPro" id="IPR016032">
    <property type="entry name" value="Sig_transdc_resp-reg_C-effctor"/>
</dbReference>
<evidence type="ECO:0000256" key="3">
    <source>
        <dbReference type="ARBA" id="ARBA00023163"/>
    </source>
</evidence>
<dbReference type="InterPro" id="IPR029016">
    <property type="entry name" value="GAF-like_dom_sf"/>
</dbReference>
<dbReference type="GO" id="GO:0003677">
    <property type="term" value="F:DNA binding"/>
    <property type="evidence" value="ECO:0007669"/>
    <property type="project" value="UniProtKB-KW"/>
</dbReference>
<dbReference type="PRINTS" id="PR00038">
    <property type="entry name" value="HTHLUXR"/>
</dbReference>
<dbReference type="Gene3D" id="1.10.10.10">
    <property type="entry name" value="Winged helix-like DNA-binding domain superfamily/Winged helix DNA-binding domain"/>
    <property type="match status" value="1"/>
</dbReference>
<keyword evidence="3" id="KW-0804">Transcription</keyword>
<dbReference type="KEGG" id="vpd:VAPA_2c12200"/>
<dbReference type="Proteomes" id="UP000016223">
    <property type="component" value="Chromosome 2"/>
</dbReference>
<dbReference type="InterPro" id="IPR036388">
    <property type="entry name" value="WH-like_DNA-bd_sf"/>
</dbReference>
<reference evidence="5 6" key="1">
    <citation type="submission" date="2012-10" db="EMBL/GenBank/DDBJ databases">
        <title>Genome sequence of Variovorax paradoxus B4.</title>
        <authorList>
            <person name="Schuldes J."/>
            <person name="Brandt U."/>
            <person name="Hiessl S."/>
            <person name="Wuebbeler J.H."/>
            <person name="Thuermer A."/>
            <person name="Steinbuechel A."/>
            <person name="Daniel R."/>
        </authorList>
    </citation>
    <scope>NUCLEOTIDE SEQUENCE [LARGE SCALE GENOMIC DNA]</scope>
    <source>
        <strain evidence="5 6">B4</strain>
    </source>
</reference>
<feature type="domain" description="HTH luxR-type" evidence="4">
    <location>
        <begin position="193"/>
        <end position="258"/>
    </location>
</feature>
<dbReference type="CDD" id="cd06170">
    <property type="entry name" value="LuxR_C_like"/>
    <property type="match status" value="1"/>
</dbReference>
<name>T1XME5_VARPD</name>
<dbReference type="GO" id="GO:0006355">
    <property type="term" value="P:regulation of DNA-templated transcription"/>
    <property type="evidence" value="ECO:0007669"/>
    <property type="project" value="InterPro"/>
</dbReference>
<dbReference type="PROSITE" id="PS50043">
    <property type="entry name" value="HTH_LUXR_2"/>
    <property type="match status" value="1"/>
</dbReference>
<proteinExistence type="predicted"/>